<organism evidence="7 8">
    <name type="scientific">Plectus sambesii</name>
    <dbReference type="NCBI Taxonomy" id="2011161"/>
    <lineage>
        <taxon>Eukaryota</taxon>
        <taxon>Metazoa</taxon>
        <taxon>Ecdysozoa</taxon>
        <taxon>Nematoda</taxon>
        <taxon>Chromadorea</taxon>
        <taxon>Plectida</taxon>
        <taxon>Plectina</taxon>
        <taxon>Plectoidea</taxon>
        <taxon>Plectidae</taxon>
        <taxon>Plectus</taxon>
    </lineage>
</organism>
<dbReference type="SUPFAM" id="SSF48371">
    <property type="entry name" value="ARM repeat"/>
    <property type="match status" value="1"/>
</dbReference>
<feature type="region of interest" description="Disordered" evidence="4">
    <location>
        <begin position="472"/>
        <end position="515"/>
    </location>
</feature>
<dbReference type="GO" id="GO:0006397">
    <property type="term" value="P:mRNA processing"/>
    <property type="evidence" value="ECO:0007669"/>
    <property type="project" value="UniProtKB-KW"/>
</dbReference>
<dbReference type="PANTHER" id="PTHR15245:SF20">
    <property type="entry name" value="SYMPLEKIN"/>
    <property type="match status" value="1"/>
</dbReference>
<feature type="domain" description="Symplekin/Pta1 N-terminal" evidence="5">
    <location>
        <begin position="106"/>
        <end position="323"/>
    </location>
</feature>
<accession>A0A914WRQ1</accession>
<feature type="compositionally biased region" description="Low complexity" evidence="4">
    <location>
        <begin position="484"/>
        <end position="495"/>
    </location>
</feature>
<dbReference type="InterPro" id="IPR021850">
    <property type="entry name" value="Symplekin/Pta1"/>
</dbReference>
<dbReference type="InterPro" id="IPR016024">
    <property type="entry name" value="ARM-type_fold"/>
</dbReference>
<evidence type="ECO:0000256" key="4">
    <source>
        <dbReference type="SAM" id="MobiDB-lite"/>
    </source>
</evidence>
<reference evidence="8" key="1">
    <citation type="submission" date="2022-11" db="UniProtKB">
        <authorList>
            <consortium name="WormBaseParasite"/>
        </authorList>
    </citation>
    <scope>IDENTIFICATION</scope>
</reference>
<evidence type="ECO:0000256" key="2">
    <source>
        <dbReference type="ARBA" id="ARBA00022664"/>
    </source>
</evidence>
<sequence length="1177" mass="132294">MTEAQESVGDLVASEIQEAQAINNGTCDQRLDHLRRAQELIIHHDPSGSLLDNFLDEMLEFMIDSDAKIRCFVVGFILEACKKEMELIKKMGSNLLFMLSDQSQNVSVTKKVINVATLLYPLLLSWMSKQKNPDQETELAWENFAVLKGRVLHQIESENEGIRTQTFKFLESCILAQTPKTAQSEGSKADSMSLDQVPRDHRFISYRKLDLEAKQYIDSLLQQLSAAHISSLNLLTVISCLTNIARQRPEYMEKVLLAFETLHVNLPPTLGTSQVKSVRKELKMHLLRLLKHEASSPFHPQITTLLTDLGASQQEVLRALPSDSELKRRMRRPGESADAGAPQRKRAKPEEASTSQVVVEADDDQEDDDASAADSETKRTQSAIDITGQYLYDKLTAKNVADLVLVSMTMLPDEMPPNFQSSYTPIAAAGTEAQIRHLSRMMATQFTAQGVGPGVEQGKREAREKYLERQSAKMEGAVMPPTPAHISASSGESSMAPPPPPPAKPPGQPLYGVQGQQKASKRLIQFGLAHITRPMQPEERSRMIQFAFEHIINSEKRALQGGGATAHQKLMVRLACRFAPGPLTSSFEDLLLTFIMADQKSRSDLAILWVYETYAQFQGFTQLATAAEEQDRYDRYGRCLCRLLETLFERGEHKETLFHKILLEAPHITPDALLCLKRACLDKVYGAFGMTTLREMILTRPRQRSELLCVLLDFSYYERPDLKTQSLETAKELFQLDWIRPDVKEFVGTLLENVLRPQPPPVLFGEEQGRPVRMMVWDEHTIRACLYLYLNLLPLDHSLIQKLAEVYALANTEVKKVIFRVLEAPVKAMGMHSEALLLLLDNCPKGAETLAARIVHLLTERNAPTKELVIRLKNLHNSRGTDVRSLIPVLTGLDKAEILKALPKFVLSAGMQRSVQGVFNRLLTGKNIETGAPPMSAQELMVELHKIEPKTNDEMKYLISAMGLLFSQSNTYTKDVLAGVIQTLLDLDPMPTLMMRTILQALTLYPVLNGFIMNVLHRLIGKQVWTQPKLWEGFVKCCQKTIPQCFQVLLHLPPVQLRALFLASLAQGEDIRRPLIEHVRSLPGHQQAHVPAEILRTIMEDPTTAATKVEAEVDETALEEEAERQMVEDEDEEEEAREQLLLEEDDNDDAETPQAADEVEQRRPVSSESGDSPVEDI</sequence>
<feature type="region of interest" description="Disordered" evidence="4">
    <location>
        <begin position="1114"/>
        <end position="1177"/>
    </location>
</feature>
<keyword evidence="7" id="KW-1185">Reference proteome</keyword>
<dbReference type="GO" id="GO:0005847">
    <property type="term" value="C:mRNA cleavage and polyadenylation specificity factor complex"/>
    <property type="evidence" value="ECO:0007669"/>
    <property type="project" value="TreeGrafter"/>
</dbReference>
<name>A0A914WRQ1_9BILA</name>
<dbReference type="Proteomes" id="UP000887566">
    <property type="component" value="Unplaced"/>
</dbReference>
<dbReference type="InterPro" id="IPR022075">
    <property type="entry name" value="Symplekin_C"/>
</dbReference>
<dbReference type="Gene3D" id="1.25.10.10">
    <property type="entry name" value="Leucine-rich Repeat Variant"/>
    <property type="match status" value="1"/>
</dbReference>
<feature type="region of interest" description="Disordered" evidence="4">
    <location>
        <begin position="318"/>
        <end position="381"/>
    </location>
</feature>
<evidence type="ECO:0000256" key="1">
    <source>
        <dbReference type="ARBA" id="ARBA00004123"/>
    </source>
</evidence>
<proteinExistence type="predicted"/>
<dbReference type="Pfam" id="PF11935">
    <property type="entry name" value="SYMPK_PTA1_N"/>
    <property type="match status" value="1"/>
</dbReference>
<feature type="compositionally biased region" description="Acidic residues" evidence="4">
    <location>
        <begin position="360"/>
        <end position="371"/>
    </location>
</feature>
<dbReference type="PANTHER" id="PTHR15245">
    <property type="entry name" value="SYMPLEKIN-RELATED"/>
    <property type="match status" value="1"/>
</dbReference>
<dbReference type="InterPro" id="IPR032460">
    <property type="entry name" value="Symplekin/Pta1_N"/>
</dbReference>
<dbReference type="AlphaFoldDB" id="A0A914WRQ1"/>
<evidence type="ECO:0000313" key="8">
    <source>
        <dbReference type="WBParaSite" id="PSAMB.scaffold514size48508.g6508.t1"/>
    </source>
</evidence>
<feature type="compositionally biased region" description="Basic and acidic residues" evidence="4">
    <location>
        <begin position="324"/>
        <end position="335"/>
    </location>
</feature>
<protein>
    <submittedName>
        <fullName evidence="8">Symplekin</fullName>
    </submittedName>
</protein>
<keyword evidence="2" id="KW-0507">mRNA processing</keyword>
<evidence type="ECO:0000256" key="3">
    <source>
        <dbReference type="ARBA" id="ARBA00023242"/>
    </source>
</evidence>
<feature type="compositionally biased region" description="Acidic residues" evidence="4">
    <location>
        <begin position="1114"/>
        <end position="1151"/>
    </location>
</feature>
<dbReference type="InterPro" id="IPR011989">
    <property type="entry name" value="ARM-like"/>
</dbReference>
<dbReference type="Pfam" id="PF12295">
    <property type="entry name" value="Symplekin_C"/>
    <property type="match status" value="1"/>
</dbReference>
<comment type="subcellular location">
    <subcellularLocation>
        <location evidence="1">Nucleus</location>
    </subcellularLocation>
</comment>
<evidence type="ECO:0000259" key="5">
    <source>
        <dbReference type="Pfam" id="PF11935"/>
    </source>
</evidence>
<keyword evidence="3" id="KW-0539">Nucleus</keyword>
<evidence type="ECO:0000259" key="6">
    <source>
        <dbReference type="Pfam" id="PF12295"/>
    </source>
</evidence>
<evidence type="ECO:0000313" key="7">
    <source>
        <dbReference type="Proteomes" id="UP000887566"/>
    </source>
</evidence>
<feature type="compositionally biased region" description="Pro residues" evidence="4">
    <location>
        <begin position="496"/>
        <end position="508"/>
    </location>
</feature>
<feature type="domain" description="Symplekin C-terminal" evidence="6">
    <location>
        <begin position="882"/>
        <end position="1061"/>
    </location>
</feature>
<dbReference type="WBParaSite" id="PSAMB.scaffold514size48508.g6508.t1">
    <property type="protein sequence ID" value="PSAMB.scaffold514size48508.g6508.t1"/>
    <property type="gene ID" value="PSAMB.scaffold514size48508.g6508"/>
</dbReference>